<organism evidence="1 2">
    <name type="scientific">Calycina marina</name>
    <dbReference type="NCBI Taxonomy" id="1763456"/>
    <lineage>
        <taxon>Eukaryota</taxon>
        <taxon>Fungi</taxon>
        <taxon>Dikarya</taxon>
        <taxon>Ascomycota</taxon>
        <taxon>Pezizomycotina</taxon>
        <taxon>Leotiomycetes</taxon>
        <taxon>Helotiales</taxon>
        <taxon>Pezizellaceae</taxon>
        <taxon>Calycina</taxon>
    </lineage>
</organism>
<evidence type="ECO:0000313" key="2">
    <source>
        <dbReference type="Proteomes" id="UP000887226"/>
    </source>
</evidence>
<gene>
    <name evidence="1" type="ORF">BJ878DRAFT_584287</name>
</gene>
<name>A0A9P7YXJ6_9HELO</name>
<evidence type="ECO:0000313" key="1">
    <source>
        <dbReference type="EMBL" id="KAG9241674.1"/>
    </source>
</evidence>
<dbReference type="SUPFAM" id="SSF53335">
    <property type="entry name" value="S-adenosyl-L-methionine-dependent methyltransferases"/>
    <property type="match status" value="1"/>
</dbReference>
<accession>A0A9P7YXJ6</accession>
<dbReference type="PANTHER" id="PTHR43712:SF1">
    <property type="entry name" value="HYPOTHETICAL O-METHYLTRANSFERASE (EUROFUNG)-RELATED"/>
    <property type="match status" value="1"/>
</dbReference>
<dbReference type="EMBL" id="MU254173">
    <property type="protein sequence ID" value="KAG9241674.1"/>
    <property type="molecule type" value="Genomic_DNA"/>
</dbReference>
<dbReference type="PANTHER" id="PTHR43712">
    <property type="entry name" value="PUTATIVE (AFU_ORTHOLOGUE AFUA_4G14580)-RELATED"/>
    <property type="match status" value="1"/>
</dbReference>
<sequence length="330" mass="36685">MFAIVERIAAAGKAYEKNESGAWESSMNLSRAAIALLEIPSEFLQRSFWAEPALSAQVRLDVDVQLFQHLGDVCTDGVTCQVLSKKTSVVAFLLGLSRHLFPMNLVTFHERAFHATTLSNGLDEDISIISHSDVSRPSFNALSRCLRNTGVFNHVHPTQLPLFDWLVAIPSHLQRFGSFMTAYHAGKLNWYDPGLYLVADPLIILQDRKAVISSSAVDKVGFKVEAHDPSTLQPIKAARTYSRHSILHDWVSDNGMRALENLKPELKPGYSREHSAIAATSMDIMLAYFSVEERTGSDWKAIFEQAGLKFININMLPGVAESVIEDELAE</sequence>
<comment type="caution">
    <text evidence="1">The sequence shown here is derived from an EMBL/GenBank/DDBJ whole genome shotgun (WGS) entry which is preliminary data.</text>
</comment>
<protein>
    <submittedName>
        <fullName evidence="1">Hydroxyindole O-methyltransferase</fullName>
    </submittedName>
</protein>
<reference evidence="1" key="1">
    <citation type="journal article" date="2021" name="IMA Fungus">
        <title>Genomic characterization of three marine fungi, including Emericellopsis atlantica sp. nov. with signatures of a generalist lifestyle and marine biomass degradation.</title>
        <authorList>
            <person name="Hagestad O.C."/>
            <person name="Hou L."/>
            <person name="Andersen J.H."/>
            <person name="Hansen E.H."/>
            <person name="Altermark B."/>
            <person name="Li C."/>
            <person name="Kuhnert E."/>
            <person name="Cox R.J."/>
            <person name="Crous P.W."/>
            <person name="Spatafora J.W."/>
            <person name="Lail K."/>
            <person name="Amirebrahimi M."/>
            <person name="Lipzen A."/>
            <person name="Pangilinan J."/>
            <person name="Andreopoulos W."/>
            <person name="Hayes R.D."/>
            <person name="Ng V."/>
            <person name="Grigoriev I.V."/>
            <person name="Jackson S.A."/>
            <person name="Sutton T.D.S."/>
            <person name="Dobson A.D.W."/>
            <person name="Rama T."/>
        </authorList>
    </citation>
    <scope>NUCLEOTIDE SEQUENCE</scope>
    <source>
        <strain evidence="1">TRa3180A</strain>
    </source>
</reference>
<dbReference type="InterPro" id="IPR029063">
    <property type="entry name" value="SAM-dependent_MTases_sf"/>
</dbReference>
<dbReference type="AlphaFoldDB" id="A0A9P7YXJ6"/>
<dbReference type="Gene3D" id="3.40.50.150">
    <property type="entry name" value="Vaccinia Virus protein VP39"/>
    <property type="match status" value="1"/>
</dbReference>
<keyword evidence="2" id="KW-1185">Reference proteome</keyword>
<dbReference type="Proteomes" id="UP000887226">
    <property type="component" value="Unassembled WGS sequence"/>
</dbReference>
<dbReference type="OrthoDB" id="1535081at2759"/>
<proteinExistence type="predicted"/>